<evidence type="ECO:0000259" key="1">
    <source>
        <dbReference type="Pfam" id="PF18818"/>
    </source>
</evidence>
<feature type="domain" description="Polyvalent protein metallopeptidase" evidence="1">
    <location>
        <begin position="1"/>
        <end position="42"/>
    </location>
</feature>
<organism evidence="2 3">
    <name type="scientific">Sphingobium cyanobacteriorum</name>
    <dbReference type="NCBI Taxonomy" id="3063954"/>
    <lineage>
        <taxon>Bacteria</taxon>
        <taxon>Pseudomonadati</taxon>
        <taxon>Pseudomonadota</taxon>
        <taxon>Alphaproteobacteria</taxon>
        <taxon>Sphingomonadales</taxon>
        <taxon>Sphingomonadaceae</taxon>
        <taxon>Sphingobium</taxon>
    </lineage>
</organism>
<dbReference type="Pfam" id="PF18818">
    <property type="entry name" value="MPTase-PolyVal"/>
    <property type="match status" value="1"/>
</dbReference>
<dbReference type="EMBL" id="JAUQOM010000028">
    <property type="protein sequence ID" value="MDO7837449.1"/>
    <property type="molecule type" value="Genomic_DNA"/>
</dbReference>
<keyword evidence="3" id="KW-1185">Reference proteome</keyword>
<sequence length="64" mass="6872">MASAFLCAEMGIVPTVRHADYLGAWLSVLREDSKAIFRAASQASKAADYLLAFRNGENHGETAA</sequence>
<evidence type="ECO:0000313" key="2">
    <source>
        <dbReference type="EMBL" id="MDO7837449.1"/>
    </source>
</evidence>
<accession>A0ABT8ZSD8</accession>
<protein>
    <submittedName>
        <fullName evidence="2">Zincin-like metallopeptidase domain-containing protein</fullName>
    </submittedName>
</protein>
<dbReference type="Proteomes" id="UP001176471">
    <property type="component" value="Unassembled WGS sequence"/>
</dbReference>
<dbReference type="InterPro" id="IPR041459">
    <property type="entry name" value="MPTase-PolyVal"/>
</dbReference>
<comment type="caution">
    <text evidence="2">The sequence shown here is derived from an EMBL/GenBank/DDBJ whole genome shotgun (WGS) entry which is preliminary data.</text>
</comment>
<name>A0ABT8ZSD8_9SPHN</name>
<evidence type="ECO:0000313" key="3">
    <source>
        <dbReference type="Proteomes" id="UP001176471"/>
    </source>
</evidence>
<reference evidence="2" key="1">
    <citation type="submission" date="2023-07" db="EMBL/GenBank/DDBJ databases">
        <title>Bacterial whole genome sequence for Sphingobium sp. HBC34.</title>
        <authorList>
            <person name="Le V."/>
            <person name="Ko S.-R."/>
            <person name="Ahn C.-Y."/>
            <person name="Oh H.-M."/>
        </authorList>
    </citation>
    <scope>NUCLEOTIDE SEQUENCE</scope>
    <source>
        <strain evidence="2">HBC34</strain>
    </source>
</reference>
<gene>
    <name evidence="2" type="ORF">Q4610_20605</name>
</gene>
<proteinExistence type="predicted"/>